<accession>A0A396JLI3</accession>
<name>A0A396JLI3_MEDTR</name>
<sequence>MNLFFLLMLDAFMMEQNRLGLVVAKEVDPTLAEALGIRWSLQVAKEANILEATIFSDA</sequence>
<dbReference type="Gramene" id="rna580">
    <property type="protein sequence ID" value="RHN77155.1"/>
    <property type="gene ID" value="gene580"/>
</dbReference>
<dbReference type="AlphaFoldDB" id="A0A396JLI3"/>
<organism evidence="1 2">
    <name type="scientific">Medicago truncatula</name>
    <name type="common">Barrel medic</name>
    <name type="synonym">Medicago tribuloides</name>
    <dbReference type="NCBI Taxonomy" id="3880"/>
    <lineage>
        <taxon>Eukaryota</taxon>
        <taxon>Viridiplantae</taxon>
        <taxon>Streptophyta</taxon>
        <taxon>Embryophyta</taxon>
        <taxon>Tracheophyta</taxon>
        <taxon>Spermatophyta</taxon>
        <taxon>Magnoliopsida</taxon>
        <taxon>eudicotyledons</taxon>
        <taxon>Gunneridae</taxon>
        <taxon>Pentapetalae</taxon>
        <taxon>rosids</taxon>
        <taxon>fabids</taxon>
        <taxon>Fabales</taxon>
        <taxon>Fabaceae</taxon>
        <taxon>Papilionoideae</taxon>
        <taxon>50 kb inversion clade</taxon>
        <taxon>NPAAA clade</taxon>
        <taxon>Hologalegina</taxon>
        <taxon>IRL clade</taxon>
        <taxon>Trifolieae</taxon>
        <taxon>Medicago</taxon>
    </lineage>
</organism>
<evidence type="ECO:0000313" key="2">
    <source>
        <dbReference type="Proteomes" id="UP000265566"/>
    </source>
</evidence>
<evidence type="ECO:0000313" key="1">
    <source>
        <dbReference type="EMBL" id="RHN77155.1"/>
    </source>
</evidence>
<proteinExistence type="predicted"/>
<gene>
    <name evidence="1" type="ORF">MtrunA17_Chr1g0151711</name>
</gene>
<protein>
    <submittedName>
        <fullName evidence="1">Uncharacterized protein</fullName>
    </submittedName>
</protein>
<dbReference type="EMBL" id="PSQE01000001">
    <property type="protein sequence ID" value="RHN77155.1"/>
    <property type="molecule type" value="Genomic_DNA"/>
</dbReference>
<dbReference type="Proteomes" id="UP000265566">
    <property type="component" value="Chromosome 1"/>
</dbReference>
<reference evidence="2" key="1">
    <citation type="journal article" date="2018" name="Nat. Plants">
        <title>Whole-genome landscape of Medicago truncatula symbiotic genes.</title>
        <authorList>
            <person name="Pecrix Y."/>
            <person name="Staton S.E."/>
            <person name="Sallet E."/>
            <person name="Lelandais-Briere C."/>
            <person name="Moreau S."/>
            <person name="Carrere S."/>
            <person name="Blein T."/>
            <person name="Jardinaud M.F."/>
            <person name="Latrasse D."/>
            <person name="Zouine M."/>
            <person name="Zahm M."/>
            <person name="Kreplak J."/>
            <person name="Mayjonade B."/>
            <person name="Satge C."/>
            <person name="Perez M."/>
            <person name="Cauet S."/>
            <person name="Marande W."/>
            <person name="Chantry-Darmon C."/>
            <person name="Lopez-Roques C."/>
            <person name="Bouchez O."/>
            <person name="Berard A."/>
            <person name="Debelle F."/>
            <person name="Munos S."/>
            <person name="Bendahmane A."/>
            <person name="Berges H."/>
            <person name="Niebel A."/>
            <person name="Buitink J."/>
            <person name="Frugier F."/>
            <person name="Benhamed M."/>
            <person name="Crespi M."/>
            <person name="Gouzy J."/>
            <person name="Gamas P."/>
        </authorList>
    </citation>
    <scope>NUCLEOTIDE SEQUENCE [LARGE SCALE GENOMIC DNA]</scope>
    <source>
        <strain evidence="2">cv. Jemalong A17</strain>
    </source>
</reference>
<comment type="caution">
    <text evidence="1">The sequence shown here is derived from an EMBL/GenBank/DDBJ whole genome shotgun (WGS) entry which is preliminary data.</text>
</comment>